<dbReference type="EMBL" id="JAGDYL010000045">
    <property type="protein sequence ID" value="MBO1806602.1"/>
    <property type="molecule type" value="Genomic_DNA"/>
</dbReference>
<dbReference type="EMBL" id="JAGDYL010000010">
    <property type="protein sequence ID" value="MBO1805161.1"/>
    <property type="molecule type" value="Genomic_DNA"/>
</dbReference>
<accession>A0A939LU12</accession>
<feature type="non-terminal residue" evidence="2">
    <location>
        <position position="1"/>
    </location>
</feature>
<evidence type="ECO:0000313" key="9">
    <source>
        <dbReference type="Proteomes" id="UP000664398"/>
    </source>
</evidence>
<proteinExistence type="predicted"/>
<dbReference type="EMBL" id="JAGDYL010000055">
    <property type="protein sequence ID" value="MBO1806662.1"/>
    <property type="molecule type" value="Genomic_DNA"/>
</dbReference>
<dbReference type="Proteomes" id="UP000664398">
    <property type="component" value="Unassembled WGS sequence"/>
</dbReference>
<keyword evidence="9" id="KW-1185">Reference proteome</keyword>
<dbReference type="EMBL" id="JAGDYL010000038">
    <property type="protein sequence ID" value="MBO1806527.1"/>
    <property type="molecule type" value="Genomic_DNA"/>
</dbReference>
<comment type="caution">
    <text evidence="2">The sequence shown here is derived from an EMBL/GenBank/DDBJ whole genome shotgun (WGS) entry which is preliminary data.</text>
</comment>
<dbReference type="EMBL" id="JAGDYL010000046">
    <property type="protein sequence ID" value="MBO1806611.1"/>
    <property type="molecule type" value="Genomic_DNA"/>
</dbReference>
<evidence type="ECO:0000313" key="7">
    <source>
        <dbReference type="EMBL" id="MBO1806611.1"/>
    </source>
</evidence>
<evidence type="ECO:0000313" key="6">
    <source>
        <dbReference type="EMBL" id="MBO1806602.1"/>
    </source>
</evidence>
<sequence>TNTERTRALAPWLEFYNTGRCHSALRGFPPISRLEPTS</sequence>
<evidence type="ECO:0000313" key="2">
    <source>
        <dbReference type="EMBL" id="MBO1804356.1"/>
    </source>
</evidence>
<reference evidence="2" key="1">
    <citation type="submission" date="2021-03" db="EMBL/GenBank/DDBJ databases">
        <title>Leucobacter chromiisoli sp. nov., isolated from chromium-containing soil of chemical plant.</title>
        <authorList>
            <person name="Xu Z."/>
        </authorList>
    </citation>
    <scope>NUCLEOTIDE SEQUENCE</scope>
    <source>
        <strain evidence="2">A2</strain>
    </source>
</reference>
<organism evidence="2 9">
    <name type="scientific">Leucobacter ruminantium</name>
    <dbReference type="NCBI Taxonomy" id="1289170"/>
    <lineage>
        <taxon>Bacteria</taxon>
        <taxon>Bacillati</taxon>
        <taxon>Actinomycetota</taxon>
        <taxon>Actinomycetes</taxon>
        <taxon>Micrococcales</taxon>
        <taxon>Microbacteriaceae</taxon>
        <taxon>Leucobacter</taxon>
    </lineage>
</organism>
<dbReference type="EMBL" id="JAGDYL010000001">
    <property type="protein sequence ID" value="MBO1803702.1"/>
    <property type="molecule type" value="Genomic_DNA"/>
</dbReference>
<gene>
    <name evidence="1" type="ORF">J4H91_00005</name>
    <name evidence="2" type="ORF">J4H91_03370</name>
    <name evidence="3" type="ORF">J4H91_07490</name>
    <name evidence="4" type="ORF">J4H91_13650</name>
    <name evidence="5" type="ORF">J4H91_14570</name>
    <name evidence="6" type="ORF">J4H91_14970</name>
    <name evidence="7" type="ORF">J4H91_15020</name>
    <name evidence="8" type="ORF">J4H91_15290</name>
</gene>
<evidence type="ECO:0000313" key="4">
    <source>
        <dbReference type="EMBL" id="MBO1806348.1"/>
    </source>
</evidence>
<dbReference type="EMBL" id="JAGDYL010000005">
    <property type="protein sequence ID" value="MBO1804356.1"/>
    <property type="molecule type" value="Genomic_DNA"/>
</dbReference>
<protein>
    <submittedName>
        <fullName evidence="2">IS481 family transposase</fullName>
    </submittedName>
</protein>
<dbReference type="EMBL" id="JAGDYL010000029">
    <property type="protein sequence ID" value="MBO1806348.1"/>
    <property type="molecule type" value="Genomic_DNA"/>
</dbReference>
<evidence type="ECO:0000313" key="8">
    <source>
        <dbReference type="EMBL" id="MBO1806662.1"/>
    </source>
</evidence>
<dbReference type="AlphaFoldDB" id="A0A939LU12"/>
<name>A0A939LU12_9MICO</name>
<evidence type="ECO:0000313" key="1">
    <source>
        <dbReference type="EMBL" id="MBO1803702.1"/>
    </source>
</evidence>
<evidence type="ECO:0000313" key="5">
    <source>
        <dbReference type="EMBL" id="MBO1806527.1"/>
    </source>
</evidence>
<evidence type="ECO:0000313" key="3">
    <source>
        <dbReference type="EMBL" id="MBO1805161.1"/>
    </source>
</evidence>